<evidence type="ECO:0000313" key="5">
    <source>
        <dbReference type="Proteomes" id="UP000652761"/>
    </source>
</evidence>
<comment type="similarity">
    <text evidence="1">Belongs to the WAPL family.</text>
</comment>
<dbReference type="InterPro" id="IPR039874">
    <property type="entry name" value="WAPL"/>
</dbReference>
<reference evidence="4" key="1">
    <citation type="submission" date="2017-07" db="EMBL/GenBank/DDBJ databases">
        <title>Taro Niue Genome Assembly and Annotation.</title>
        <authorList>
            <person name="Atibalentja N."/>
            <person name="Keating K."/>
            <person name="Fields C.J."/>
        </authorList>
    </citation>
    <scope>NUCLEOTIDE SEQUENCE</scope>
    <source>
        <strain evidence="4">Niue_2</strain>
        <tissue evidence="4">Leaf</tissue>
    </source>
</reference>
<dbReference type="InterPro" id="IPR022771">
    <property type="entry name" value="WAPL_C"/>
</dbReference>
<feature type="region of interest" description="Disordered" evidence="2">
    <location>
        <begin position="750"/>
        <end position="775"/>
    </location>
</feature>
<dbReference type="PANTHER" id="PTHR22100:SF13">
    <property type="entry name" value="WINGS APART-LIKE PROTEIN HOMOLOG"/>
    <property type="match status" value="1"/>
</dbReference>
<evidence type="ECO:0000256" key="2">
    <source>
        <dbReference type="SAM" id="MobiDB-lite"/>
    </source>
</evidence>
<proteinExistence type="inferred from homology"/>
<evidence type="ECO:0000259" key="3">
    <source>
        <dbReference type="Pfam" id="PF07814"/>
    </source>
</evidence>
<comment type="caution">
    <text evidence="4">The sequence shown here is derived from an EMBL/GenBank/DDBJ whole genome shotgun (WGS) entry which is preliminary data.</text>
</comment>
<dbReference type="InterPro" id="IPR011989">
    <property type="entry name" value="ARM-like"/>
</dbReference>
<evidence type="ECO:0000313" key="4">
    <source>
        <dbReference type="EMBL" id="MQL90910.1"/>
    </source>
</evidence>
<feature type="compositionally biased region" description="Basic residues" evidence="2">
    <location>
        <begin position="1"/>
        <end position="12"/>
    </location>
</feature>
<dbReference type="EMBL" id="NMUH01001283">
    <property type="protein sequence ID" value="MQL90910.1"/>
    <property type="molecule type" value="Genomic_DNA"/>
</dbReference>
<protein>
    <recommendedName>
        <fullName evidence="3">Wings apart-like protein C-terminal domain-containing protein</fullName>
    </recommendedName>
</protein>
<dbReference type="AlphaFoldDB" id="A0A843VB12"/>
<dbReference type="OrthoDB" id="78088at2759"/>
<evidence type="ECO:0000256" key="1">
    <source>
        <dbReference type="ARBA" id="ARBA00006854"/>
    </source>
</evidence>
<sequence>MIVRRYGRRTRCGGRGFSDADLLDGGSDADEPLSLSQEPSGSQPDPYGFAAFSSQDSSPWSLDSDIFGNDDPPAAAVAALPPLPPLPPGNSANGPRRPKDRKGVKAKKHELPPPGGPTLVPRPTGAASATATLMEAQEFGEMMEDVDEVNFALDGLRAGQPARIRQASLLSLLTICATAQRRRFLRAQGTSKRIIDAIVGLNIDDSASSLAAAALFYVLASDATYVVKDCAQSQYWENKVPDDCLMDSPSCIHFLLKLLNPPAAGSIQEKVSNIGRRVLGISNTITLNGINKRVDSCSTSIMSKVEEILLSCKELKPGSQHDEAERPELCSKWIALLTLEKACLSTVSIEDTSGTVSRVGGNFKERLRELGGLDTIFSGLLKNGFPSVRELKSVDLQSIMLLLKCFKIMENATFLSKENQDHLLQMTTKVDIERLPLSFVRLVIRAIKSFSDLSLNQTYPCISVKKQSLLSKVGTRKLTGVFRVAVGKDGHSCTSSAYSHGHCGTEGTSYRKKSDSCQKRQRLSTTGFEVPIADSGATVAYSNCDNKGSTDVYSSKARTNPHPPVTYNGKFVGSRGGLNVNSKVSNVSPRRGASGWISINLSKSKINSVTHSPEHFTTSGNGKRGNLLNGSNGDFSMNSSDSKISFVHLRKRDISTVRSKDECMGTAQDPFTFDEVDWSTSELNGASVETRLGVSEETKEKCTISTHDPFAFDEDELGPSKWEMLATRKEAPEKSQSMFFDWELENGPEVLPVSDSETTEEENKSSDNSCRPPVEEDPNLLEDCLLSAVKVKFTYTHMFGTEIHGFSVFKDASLCTESSPSPNWSNYCSGSQASVQLQFPFGKWSHTIEFMVLLDSVLMNLTNDNPVGCQQIALCGGLDTLASLITNHFPSFNSFQPVLCQLDESASISKTTADAGAVKDKYLSDYELDFLVAILGLLVNLVEKDIQNRSRLASASVSMAHSGRPEDRHSRRDVISLLCSIFLANRSVGEVTGEENLPCDEDAFLLQGEREAEMMIIEAYSALLLAFLSTESFNSRKSREAIASCLPDHSLEVLVPVLERFVVGISRIIKHDISGNPFDRQ</sequence>
<feature type="compositionally biased region" description="Polar residues" evidence="2">
    <location>
        <begin position="34"/>
        <end position="43"/>
    </location>
</feature>
<feature type="compositionally biased region" description="Basic residues" evidence="2">
    <location>
        <begin position="96"/>
        <end position="108"/>
    </location>
</feature>
<name>A0A843VB12_COLES</name>
<dbReference type="Gene3D" id="1.25.10.10">
    <property type="entry name" value="Leucine-rich Repeat Variant"/>
    <property type="match status" value="2"/>
</dbReference>
<organism evidence="4 5">
    <name type="scientific">Colocasia esculenta</name>
    <name type="common">Wild taro</name>
    <name type="synonym">Arum esculentum</name>
    <dbReference type="NCBI Taxonomy" id="4460"/>
    <lineage>
        <taxon>Eukaryota</taxon>
        <taxon>Viridiplantae</taxon>
        <taxon>Streptophyta</taxon>
        <taxon>Embryophyta</taxon>
        <taxon>Tracheophyta</taxon>
        <taxon>Spermatophyta</taxon>
        <taxon>Magnoliopsida</taxon>
        <taxon>Liliopsida</taxon>
        <taxon>Araceae</taxon>
        <taxon>Aroideae</taxon>
        <taxon>Colocasieae</taxon>
        <taxon>Colocasia</taxon>
    </lineage>
</organism>
<feature type="domain" description="Wings apart-like protein C-terminal" evidence="3">
    <location>
        <begin position="132"/>
        <end position="230"/>
    </location>
</feature>
<dbReference type="Pfam" id="PF07814">
    <property type="entry name" value="WAPL"/>
    <property type="match status" value="2"/>
</dbReference>
<gene>
    <name evidence="4" type="ORF">Taro_023505</name>
</gene>
<dbReference type="PANTHER" id="PTHR22100">
    <property type="entry name" value="WINGS APART-LIKE PROTEIN HOMOLOG"/>
    <property type="match status" value="1"/>
</dbReference>
<feature type="compositionally biased region" description="Low complexity" evidence="2">
    <location>
        <begin position="53"/>
        <end position="65"/>
    </location>
</feature>
<dbReference type="Proteomes" id="UP000652761">
    <property type="component" value="Unassembled WGS sequence"/>
</dbReference>
<accession>A0A843VB12</accession>
<keyword evidence="5" id="KW-1185">Reference proteome</keyword>
<feature type="region of interest" description="Disordered" evidence="2">
    <location>
        <begin position="1"/>
        <end position="126"/>
    </location>
</feature>
<feature type="domain" description="Wings apart-like protein C-terminal" evidence="3">
    <location>
        <begin position="242"/>
        <end position="434"/>
    </location>
</feature>